<dbReference type="SMART" id="SM00748">
    <property type="entry name" value="HEPN"/>
    <property type="match status" value="1"/>
</dbReference>
<dbReference type="PROSITE" id="PS50910">
    <property type="entry name" value="HEPN"/>
    <property type="match status" value="1"/>
</dbReference>
<dbReference type="SUPFAM" id="SSF81593">
    <property type="entry name" value="Nucleotidyltransferase substrate binding subunit/domain"/>
    <property type="match status" value="1"/>
</dbReference>
<gene>
    <name evidence="2" type="ORF">H8D96_01235</name>
</gene>
<evidence type="ECO:0000313" key="3">
    <source>
        <dbReference type="Proteomes" id="UP000605201"/>
    </source>
</evidence>
<feature type="domain" description="HEPN" evidence="1">
    <location>
        <begin position="11"/>
        <end position="120"/>
    </location>
</feature>
<dbReference type="EMBL" id="JACNIG010000050">
    <property type="protein sequence ID" value="MBC8430518.1"/>
    <property type="molecule type" value="Genomic_DNA"/>
</dbReference>
<dbReference type="Gene3D" id="1.20.120.330">
    <property type="entry name" value="Nucleotidyltransferases domain 2"/>
    <property type="match status" value="1"/>
</dbReference>
<proteinExistence type="predicted"/>
<dbReference type="Proteomes" id="UP000605201">
    <property type="component" value="Unassembled WGS sequence"/>
</dbReference>
<evidence type="ECO:0000259" key="1">
    <source>
        <dbReference type="PROSITE" id="PS50910"/>
    </source>
</evidence>
<reference evidence="2 3" key="1">
    <citation type="submission" date="2020-08" db="EMBL/GenBank/DDBJ databases">
        <title>Bridging the membrane lipid divide: bacteria of the FCB group superphylum have the potential to synthesize archaeal ether lipids.</title>
        <authorList>
            <person name="Villanueva L."/>
            <person name="Von Meijenfeldt F.A.B."/>
            <person name="Westbye A.B."/>
            <person name="Yadav S."/>
            <person name="Hopmans E.C."/>
            <person name="Dutilh B.E."/>
            <person name="Sinninghe Damste J.S."/>
        </authorList>
    </citation>
    <scope>NUCLEOTIDE SEQUENCE [LARGE SCALE GENOMIC DNA]</scope>
    <source>
        <strain evidence="2">NIOZ-UU17</strain>
    </source>
</reference>
<sequence length="129" mass="14936">MDIKAIESFRITEAKEALQVAEHLMEKGDYSYALFFGHLAIEKLMKALYVVKQKDHAPPIHNLLRLAKLAGIEVPEDKIEALIEISAFNIEARYPDFKRAFRKKCNAEYAGKQITVIKEIFQWLQQEKT</sequence>
<dbReference type="AlphaFoldDB" id="A0A8J6NXV8"/>
<accession>A0A8J6NXV8</accession>
<organism evidence="2 3">
    <name type="scientific">Candidatus Desulfatibia vada</name>
    <dbReference type="NCBI Taxonomy" id="2841696"/>
    <lineage>
        <taxon>Bacteria</taxon>
        <taxon>Pseudomonadati</taxon>
        <taxon>Thermodesulfobacteriota</taxon>
        <taxon>Desulfobacteria</taxon>
        <taxon>Desulfobacterales</taxon>
        <taxon>Desulfobacterales incertae sedis</taxon>
        <taxon>Candidatus Desulfatibia</taxon>
    </lineage>
</organism>
<dbReference type="InterPro" id="IPR007842">
    <property type="entry name" value="HEPN_dom"/>
</dbReference>
<name>A0A8J6NXV8_9BACT</name>
<protein>
    <submittedName>
        <fullName evidence="2">HEPN domain-containing protein</fullName>
    </submittedName>
</protein>
<evidence type="ECO:0000313" key="2">
    <source>
        <dbReference type="EMBL" id="MBC8430518.1"/>
    </source>
</evidence>
<comment type="caution">
    <text evidence="2">The sequence shown here is derived from an EMBL/GenBank/DDBJ whole genome shotgun (WGS) entry which is preliminary data.</text>
</comment>
<dbReference type="Pfam" id="PF05168">
    <property type="entry name" value="HEPN"/>
    <property type="match status" value="1"/>
</dbReference>